<dbReference type="Pfam" id="PF01613">
    <property type="entry name" value="Flavin_Reduct"/>
    <property type="match status" value="1"/>
</dbReference>
<protein>
    <recommendedName>
        <fullName evidence="3">Flavin reductase like domain-containing protein</fullName>
    </recommendedName>
</protein>
<evidence type="ECO:0000256" key="1">
    <source>
        <dbReference type="ARBA" id="ARBA00023002"/>
    </source>
</evidence>
<evidence type="ECO:0000259" key="3">
    <source>
        <dbReference type="SMART" id="SM00903"/>
    </source>
</evidence>
<evidence type="ECO:0000313" key="4">
    <source>
        <dbReference type="EMBL" id="KAK6005621.1"/>
    </source>
</evidence>
<dbReference type="Gene3D" id="2.30.110.10">
    <property type="entry name" value="Electron Transport, Fmn-binding Protein, Chain A"/>
    <property type="match status" value="1"/>
</dbReference>
<organism evidence="4 5">
    <name type="scientific">Aureobasidium pullulans</name>
    <name type="common">Black yeast</name>
    <name type="synonym">Pullularia pullulans</name>
    <dbReference type="NCBI Taxonomy" id="5580"/>
    <lineage>
        <taxon>Eukaryota</taxon>
        <taxon>Fungi</taxon>
        <taxon>Dikarya</taxon>
        <taxon>Ascomycota</taxon>
        <taxon>Pezizomycotina</taxon>
        <taxon>Dothideomycetes</taxon>
        <taxon>Dothideomycetidae</taxon>
        <taxon>Dothideales</taxon>
        <taxon>Saccotheciaceae</taxon>
        <taxon>Aureobasidium</taxon>
    </lineage>
</organism>
<evidence type="ECO:0000256" key="2">
    <source>
        <dbReference type="SAM" id="MobiDB-lite"/>
    </source>
</evidence>
<accession>A0ABR0TNE4</accession>
<feature type="compositionally biased region" description="Polar residues" evidence="2">
    <location>
        <begin position="438"/>
        <end position="460"/>
    </location>
</feature>
<comment type="caution">
    <text evidence="4">The sequence shown here is derived from an EMBL/GenBank/DDBJ whole genome shotgun (WGS) entry which is preliminary data.</text>
</comment>
<feature type="region of interest" description="Disordered" evidence="2">
    <location>
        <begin position="433"/>
        <end position="460"/>
    </location>
</feature>
<gene>
    <name evidence="4" type="ORF">QM012_007263</name>
</gene>
<keyword evidence="1" id="KW-0560">Oxidoreductase</keyword>
<dbReference type="Proteomes" id="UP001341245">
    <property type="component" value="Unassembled WGS sequence"/>
</dbReference>
<feature type="compositionally biased region" description="Basic and acidic residues" evidence="2">
    <location>
        <begin position="497"/>
        <end position="525"/>
    </location>
</feature>
<keyword evidence="5" id="KW-1185">Reference proteome</keyword>
<dbReference type="EMBL" id="JASGXD010000005">
    <property type="protein sequence ID" value="KAK6005621.1"/>
    <property type="molecule type" value="Genomic_DNA"/>
</dbReference>
<name>A0ABR0TNE4_AURPU</name>
<dbReference type="SUPFAM" id="SSF50475">
    <property type="entry name" value="FMN-binding split barrel"/>
    <property type="match status" value="1"/>
</dbReference>
<dbReference type="InterPro" id="IPR012349">
    <property type="entry name" value="Split_barrel_FMN-bd"/>
</dbReference>
<dbReference type="InterPro" id="IPR002563">
    <property type="entry name" value="Flavin_Rdtase-like_dom"/>
</dbReference>
<evidence type="ECO:0000313" key="5">
    <source>
        <dbReference type="Proteomes" id="UP001341245"/>
    </source>
</evidence>
<feature type="region of interest" description="Disordered" evidence="2">
    <location>
        <begin position="493"/>
        <end position="533"/>
    </location>
</feature>
<dbReference type="SMART" id="SM00903">
    <property type="entry name" value="Flavin_Reduct"/>
    <property type="match status" value="1"/>
</dbReference>
<dbReference type="PANTHER" id="PTHR30466">
    <property type="entry name" value="FLAVIN REDUCTASE"/>
    <property type="match status" value="1"/>
</dbReference>
<dbReference type="InterPro" id="IPR050268">
    <property type="entry name" value="NADH-dep_flavin_reductase"/>
</dbReference>
<reference evidence="4 5" key="1">
    <citation type="submission" date="2023-11" db="EMBL/GenBank/DDBJ databases">
        <title>Draft genome sequence and annotation of the polyextremotolerant black yeast-like fungus Aureobasidium pullulans NRRL 62042.</title>
        <authorList>
            <person name="Dielentheis-Frenken M.R.E."/>
            <person name="Wibberg D."/>
            <person name="Blank L.M."/>
            <person name="Tiso T."/>
        </authorList>
    </citation>
    <scope>NUCLEOTIDE SEQUENCE [LARGE SCALE GENOMIC DNA]</scope>
    <source>
        <strain evidence="4 5">NRRL 62042</strain>
    </source>
</reference>
<dbReference type="PANTHER" id="PTHR30466:SF1">
    <property type="entry name" value="FMN REDUCTASE (NADH) RUTF"/>
    <property type="match status" value="1"/>
</dbReference>
<proteinExistence type="predicted"/>
<feature type="domain" description="Flavin reductase like" evidence="3">
    <location>
        <begin position="248"/>
        <end position="404"/>
    </location>
</feature>
<sequence>MSATIRGPAAGRFYRVFHAWSRLGNVSHHQRRCFVSTGAVYNANDDTRIVQAPREIRVANVKIPQARLDRIQQHPTFLQKMHAALDATIQPQGDLMDQGLRLVRIEAPSSRLCRYVRSLLMRRDDDTRTLDNTVFSFEEGPGRSNHTISYKLELPTERFSLLQDNSDELKLRIQDSFSVRLDFVPDREGGTNDGMRTVSISGARKDVNLAKDFINSLQYDLEQATQVEGQQQPEQDSANIKDLYKYTMRSVPSSVVVLTTKVSSSAADIDSFRGMTVSSLSSVTLDPEPIVSFSIRGPSRTLDCITAGQPFVVNFLSDRPIGARIADLFSKPHDHPSQPFHDLKAATLANIYAENDHSAPELGGRNIPARFTCELLPGKSIDVGDHTVIFARVTNVWRSRRLIDSKPELPTFLAYAQAGYRALAPDPIKIRKPKVSRHVQSQESAPSLSEALTSQSSETSFSDEAISAEVAKSDASNEFVDAYWRMALDEDEGDSVLEERAADQRALGEAEKPIDHPAAGAKDDLSDQLLKKT</sequence>